<evidence type="ECO:0000256" key="3">
    <source>
        <dbReference type="ARBA" id="ARBA00022692"/>
    </source>
</evidence>
<feature type="region of interest" description="Disordered" evidence="6">
    <location>
        <begin position="406"/>
        <end position="451"/>
    </location>
</feature>
<dbReference type="PANTHER" id="PTHR23319:SF4">
    <property type="entry name" value="GRAM DOMAIN CONTAINING 1B, ISOFORM E"/>
    <property type="match status" value="1"/>
</dbReference>
<evidence type="ECO:0000259" key="7">
    <source>
        <dbReference type="PROSITE" id="PS51778"/>
    </source>
</evidence>
<feature type="compositionally biased region" description="Low complexity" evidence="6">
    <location>
        <begin position="218"/>
        <end position="231"/>
    </location>
</feature>
<evidence type="ECO:0000256" key="1">
    <source>
        <dbReference type="ARBA" id="ARBA00004167"/>
    </source>
</evidence>
<gene>
    <name evidence="8" type="ORF">BU24DRAFT_179092</name>
</gene>
<keyword evidence="3" id="KW-0812">Transmembrane</keyword>
<organism evidence="8 9">
    <name type="scientific">Aaosphaeria arxii CBS 175.79</name>
    <dbReference type="NCBI Taxonomy" id="1450172"/>
    <lineage>
        <taxon>Eukaryota</taxon>
        <taxon>Fungi</taxon>
        <taxon>Dikarya</taxon>
        <taxon>Ascomycota</taxon>
        <taxon>Pezizomycotina</taxon>
        <taxon>Dothideomycetes</taxon>
        <taxon>Pleosporomycetidae</taxon>
        <taxon>Pleosporales</taxon>
        <taxon>Pleosporales incertae sedis</taxon>
        <taxon>Aaosphaeria</taxon>
    </lineage>
</organism>
<dbReference type="InterPro" id="IPR031968">
    <property type="entry name" value="VASt"/>
</dbReference>
<name>A0A6A5XRK4_9PLEO</name>
<dbReference type="PROSITE" id="PS51778">
    <property type="entry name" value="VAST"/>
    <property type="match status" value="1"/>
</dbReference>
<keyword evidence="4" id="KW-1133">Transmembrane helix</keyword>
<evidence type="ECO:0000256" key="6">
    <source>
        <dbReference type="SAM" id="MobiDB-lite"/>
    </source>
</evidence>
<feature type="region of interest" description="Disordered" evidence="6">
    <location>
        <begin position="180"/>
        <end position="248"/>
    </location>
</feature>
<dbReference type="GO" id="GO:0005739">
    <property type="term" value="C:mitochondrion"/>
    <property type="evidence" value="ECO:0007669"/>
    <property type="project" value="TreeGrafter"/>
</dbReference>
<feature type="compositionally biased region" description="Polar residues" evidence="6">
    <location>
        <begin position="76"/>
        <end position="87"/>
    </location>
</feature>
<dbReference type="GO" id="GO:0005886">
    <property type="term" value="C:plasma membrane"/>
    <property type="evidence" value="ECO:0007669"/>
    <property type="project" value="TreeGrafter"/>
</dbReference>
<dbReference type="GO" id="GO:0032541">
    <property type="term" value="C:cortical endoplasmic reticulum"/>
    <property type="evidence" value="ECO:0007669"/>
    <property type="project" value="TreeGrafter"/>
</dbReference>
<comment type="similarity">
    <text evidence="2">Belongs to the YSP2 family.</text>
</comment>
<feature type="compositionally biased region" description="Polar residues" evidence="6">
    <location>
        <begin position="105"/>
        <end position="114"/>
    </location>
</feature>
<dbReference type="RefSeq" id="XP_033383806.1">
    <property type="nucleotide sequence ID" value="XM_033521592.1"/>
</dbReference>
<keyword evidence="5" id="KW-0472">Membrane</keyword>
<accession>A0A6A5XRK4</accession>
<feature type="compositionally biased region" description="Polar residues" evidence="6">
    <location>
        <begin position="9"/>
        <end position="25"/>
    </location>
</feature>
<dbReference type="Pfam" id="PF02893">
    <property type="entry name" value="GRAM"/>
    <property type="match status" value="1"/>
</dbReference>
<dbReference type="Gene3D" id="2.30.29.30">
    <property type="entry name" value="Pleckstrin-homology domain (PH domain)/Phosphotyrosine-binding domain (PTB)"/>
    <property type="match status" value="1"/>
</dbReference>
<dbReference type="AlphaFoldDB" id="A0A6A5XRK4"/>
<evidence type="ECO:0000313" key="9">
    <source>
        <dbReference type="Proteomes" id="UP000799778"/>
    </source>
</evidence>
<evidence type="ECO:0000256" key="4">
    <source>
        <dbReference type="ARBA" id="ARBA00022989"/>
    </source>
</evidence>
<feature type="region of interest" description="Disordered" evidence="6">
    <location>
        <begin position="690"/>
        <end position="727"/>
    </location>
</feature>
<evidence type="ECO:0000256" key="5">
    <source>
        <dbReference type="ARBA" id="ARBA00023136"/>
    </source>
</evidence>
<dbReference type="SMART" id="SM00568">
    <property type="entry name" value="GRAM"/>
    <property type="match status" value="1"/>
</dbReference>
<evidence type="ECO:0000256" key="2">
    <source>
        <dbReference type="ARBA" id="ARBA00006582"/>
    </source>
</evidence>
<dbReference type="InterPro" id="IPR051482">
    <property type="entry name" value="Cholesterol_transport"/>
</dbReference>
<dbReference type="OrthoDB" id="2162691at2759"/>
<feature type="domain" description="VASt" evidence="7">
    <location>
        <begin position="520"/>
        <end position="692"/>
    </location>
</feature>
<dbReference type="Pfam" id="PF16016">
    <property type="entry name" value="VASt"/>
    <property type="match status" value="1"/>
</dbReference>
<dbReference type="InterPro" id="IPR011993">
    <property type="entry name" value="PH-like_dom_sf"/>
</dbReference>
<dbReference type="GO" id="GO:0120015">
    <property type="term" value="F:sterol transfer activity"/>
    <property type="evidence" value="ECO:0007669"/>
    <property type="project" value="TreeGrafter"/>
</dbReference>
<dbReference type="Proteomes" id="UP000799778">
    <property type="component" value="Unassembled WGS sequence"/>
</dbReference>
<feature type="compositionally biased region" description="Polar residues" evidence="6">
    <location>
        <begin position="206"/>
        <end position="217"/>
    </location>
</feature>
<comment type="subcellular location">
    <subcellularLocation>
        <location evidence="1">Membrane</location>
        <topology evidence="1">Single-pass membrane protein</topology>
    </subcellularLocation>
</comment>
<dbReference type="GO" id="GO:0032934">
    <property type="term" value="F:sterol binding"/>
    <property type="evidence" value="ECO:0007669"/>
    <property type="project" value="TreeGrafter"/>
</dbReference>
<dbReference type="GeneID" id="54278989"/>
<feature type="compositionally biased region" description="Low complexity" evidence="6">
    <location>
        <begin position="190"/>
        <end position="205"/>
    </location>
</feature>
<feature type="compositionally biased region" description="Acidic residues" evidence="6">
    <location>
        <begin position="428"/>
        <end position="443"/>
    </location>
</feature>
<reference evidence="8" key="1">
    <citation type="journal article" date="2020" name="Stud. Mycol.">
        <title>101 Dothideomycetes genomes: a test case for predicting lifestyles and emergence of pathogens.</title>
        <authorList>
            <person name="Haridas S."/>
            <person name="Albert R."/>
            <person name="Binder M."/>
            <person name="Bloem J."/>
            <person name="Labutti K."/>
            <person name="Salamov A."/>
            <person name="Andreopoulos B."/>
            <person name="Baker S."/>
            <person name="Barry K."/>
            <person name="Bills G."/>
            <person name="Bluhm B."/>
            <person name="Cannon C."/>
            <person name="Castanera R."/>
            <person name="Culley D."/>
            <person name="Daum C."/>
            <person name="Ezra D."/>
            <person name="Gonzalez J."/>
            <person name="Henrissat B."/>
            <person name="Kuo A."/>
            <person name="Liang C."/>
            <person name="Lipzen A."/>
            <person name="Lutzoni F."/>
            <person name="Magnuson J."/>
            <person name="Mondo S."/>
            <person name="Nolan M."/>
            <person name="Ohm R."/>
            <person name="Pangilinan J."/>
            <person name="Park H.-J."/>
            <person name="Ramirez L."/>
            <person name="Alfaro M."/>
            <person name="Sun H."/>
            <person name="Tritt A."/>
            <person name="Yoshinaga Y."/>
            <person name="Zwiers L.-H."/>
            <person name="Turgeon B."/>
            <person name="Goodwin S."/>
            <person name="Spatafora J."/>
            <person name="Crous P."/>
            <person name="Grigoriev I."/>
        </authorList>
    </citation>
    <scope>NUCLEOTIDE SEQUENCE</scope>
    <source>
        <strain evidence="8">CBS 175.79</strain>
    </source>
</reference>
<feature type="region of interest" description="Disordered" evidence="6">
    <location>
        <begin position="1"/>
        <end position="49"/>
    </location>
</feature>
<proteinExistence type="inferred from homology"/>
<sequence length="727" mass="76422">MISHRRARSATNPPSKLSNSISAPLTPTIEEVKTPGGTAALPAQSTQSPSGFFSSVFSAAQNAANSLSKTIADSAIQNKNKPASQHTNTEERPSTPGGEEVIGPESTNSSTVNIGTEKRRLAVETLGSGNLSLAELGISESSDPSPMTSTVNLNAKGDEASAKAEDIAAAQAVSAAYAAEKSADRPRSLTSTSAPAGGATGAVSPQRQPEITDSPAPSSIQRQGSIRSRISGGRRRRHRGSSATTGNNIAAAIVGSTTNLTATPTSGQRLNGTGFAVAPSKRNRDFHNLFKSVPEDDYLIEDYSAALQKEILLHGRLYVSEGHLCFSSNILGWVTNLVISFDEVVSVEKKSTAVLFPNAIVIQTLHARNIFASFLTRDSTYDLIIGIWKISHPNLKSSLNGVALDGSGTGDRTEKAESIGSDEGSTQDSDDEVYDEDAEDDDGMGSFTDAADGSVVSEAGSVKVGETRKASATIAQAVSGGASKLSEGAEVAVNNATGAQDFPGPSTHAPTDCGDADSHYDKLLIDTTIPAPLGKIYSLMFGPASGVFMRKWLLEDQKSTELQMEDDKKGLGSENKTFKFSYIKPLPGSIGPRQTKCNIDMSLEQFDLEKGVTVLCSTGTPDVPSGSIFLTKTRYCLSWGPNNSTRLLMTFTVEWSGKSWLRGPIEKGANEGQLTYATALASALRAAVSAKAPAKVPGKGGKSRKRRAQVADEASPEPISKTTGRHC</sequence>
<protein>
    <recommendedName>
        <fullName evidence="7">VASt domain-containing protein</fullName>
    </recommendedName>
</protein>
<dbReference type="PANTHER" id="PTHR23319">
    <property type="entry name" value="GRAM DOMAIN CONTAINING 1B, ISOFORM E"/>
    <property type="match status" value="1"/>
</dbReference>
<keyword evidence="9" id="KW-1185">Reference proteome</keyword>
<dbReference type="InterPro" id="IPR004182">
    <property type="entry name" value="GRAM"/>
</dbReference>
<dbReference type="GO" id="GO:0140268">
    <property type="term" value="C:endoplasmic reticulum-plasma membrane contact site"/>
    <property type="evidence" value="ECO:0007669"/>
    <property type="project" value="TreeGrafter"/>
</dbReference>
<dbReference type="CDD" id="cd13220">
    <property type="entry name" value="PH-GRAM_GRAMDC"/>
    <property type="match status" value="1"/>
</dbReference>
<evidence type="ECO:0000313" key="8">
    <source>
        <dbReference type="EMBL" id="KAF2015467.1"/>
    </source>
</evidence>
<dbReference type="GO" id="GO:0032366">
    <property type="term" value="P:intracellular sterol transport"/>
    <property type="evidence" value="ECO:0007669"/>
    <property type="project" value="TreeGrafter"/>
</dbReference>
<dbReference type="GO" id="GO:0005789">
    <property type="term" value="C:endoplasmic reticulum membrane"/>
    <property type="evidence" value="ECO:0007669"/>
    <property type="project" value="TreeGrafter"/>
</dbReference>
<feature type="region of interest" description="Disordered" evidence="6">
    <location>
        <begin position="76"/>
        <end position="116"/>
    </location>
</feature>
<dbReference type="EMBL" id="ML978069">
    <property type="protein sequence ID" value="KAF2015467.1"/>
    <property type="molecule type" value="Genomic_DNA"/>
</dbReference>